<sequence length="274" mass="30046">MLAQRADWPGPVEIILFDDGSGEEIRKLNRPLGAQPGVRYHGGAQRGPRRHPQPGGRGLGAPGVAAAARQRQPAARRQVFARYAAARHQAPLLIGGTSYAPLPPADTALHLRWLYGHSREARPAAVRQQAPHAQLTINNVLMHADILARFPLDEQLNGYGHEDTTFGLALAAARIDVFHLDNPVLHAGLEPAAAFLQKSEEAVHNLVQAFRDGGVAIDSRLLRLALRLRKLRLATPTRVALAAIEPPLRRNLLSATPRLQAFDMLKLRWLLKLL</sequence>
<protein>
    <recommendedName>
        <fullName evidence="4">Glycosyltransferase</fullName>
    </recommendedName>
</protein>
<evidence type="ECO:0000256" key="1">
    <source>
        <dbReference type="SAM" id="MobiDB-lite"/>
    </source>
</evidence>
<evidence type="ECO:0000313" key="2">
    <source>
        <dbReference type="EMBL" id="MFC7668442.1"/>
    </source>
</evidence>
<organism evidence="2 3">
    <name type="scientific">Hymenobacter humi</name>
    <dbReference type="NCBI Taxonomy" id="1411620"/>
    <lineage>
        <taxon>Bacteria</taxon>
        <taxon>Pseudomonadati</taxon>
        <taxon>Bacteroidota</taxon>
        <taxon>Cytophagia</taxon>
        <taxon>Cytophagales</taxon>
        <taxon>Hymenobacteraceae</taxon>
        <taxon>Hymenobacter</taxon>
    </lineage>
</organism>
<dbReference type="Proteomes" id="UP001596513">
    <property type="component" value="Unassembled WGS sequence"/>
</dbReference>
<dbReference type="RefSeq" id="WP_380203756.1">
    <property type="nucleotide sequence ID" value="NZ_JBHTEK010000001.1"/>
</dbReference>
<dbReference type="EMBL" id="JBHTEK010000001">
    <property type="protein sequence ID" value="MFC7668442.1"/>
    <property type="molecule type" value="Genomic_DNA"/>
</dbReference>
<evidence type="ECO:0008006" key="4">
    <source>
        <dbReference type="Google" id="ProtNLM"/>
    </source>
</evidence>
<feature type="region of interest" description="Disordered" evidence="1">
    <location>
        <begin position="33"/>
        <end position="68"/>
    </location>
</feature>
<reference evidence="3" key="1">
    <citation type="journal article" date="2019" name="Int. J. Syst. Evol. Microbiol.">
        <title>The Global Catalogue of Microorganisms (GCM) 10K type strain sequencing project: providing services to taxonomists for standard genome sequencing and annotation.</title>
        <authorList>
            <consortium name="The Broad Institute Genomics Platform"/>
            <consortium name="The Broad Institute Genome Sequencing Center for Infectious Disease"/>
            <person name="Wu L."/>
            <person name="Ma J."/>
        </authorList>
    </citation>
    <scope>NUCLEOTIDE SEQUENCE [LARGE SCALE GENOMIC DNA]</scope>
    <source>
        <strain evidence="3">JCM 19635</strain>
    </source>
</reference>
<gene>
    <name evidence="2" type="ORF">ACFQT0_14465</name>
</gene>
<proteinExistence type="predicted"/>
<accession>A0ABW2U6A7</accession>
<evidence type="ECO:0000313" key="3">
    <source>
        <dbReference type="Proteomes" id="UP001596513"/>
    </source>
</evidence>
<comment type="caution">
    <text evidence="2">The sequence shown here is derived from an EMBL/GenBank/DDBJ whole genome shotgun (WGS) entry which is preliminary data.</text>
</comment>
<keyword evidence="3" id="KW-1185">Reference proteome</keyword>
<name>A0ABW2U6A7_9BACT</name>